<dbReference type="EMBL" id="LBWA01000002">
    <property type="protein sequence ID" value="KKQ98612.1"/>
    <property type="molecule type" value="Genomic_DNA"/>
</dbReference>
<dbReference type="SUPFAM" id="SSF46894">
    <property type="entry name" value="C-terminal effector domain of the bipartite response regulators"/>
    <property type="match status" value="1"/>
</dbReference>
<dbReference type="GO" id="GO:0003677">
    <property type="term" value="F:DNA binding"/>
    <property type="evidence" value="ECO:0007669"/>
    <property type="project" value="InterPro"/>
</dbReference>
<evidence type="ECO:0000313" key="1">
    <source>
        <dbReference type="EMBL" id="KKQ98612.1"/>
    </source>
</evidence>
<accession>A0A0G0M5Y9</accession>
<gene>
    <name evidence="1" type="ORF">UT23_C0002G0112</name>
</gene>
<reference evidence="1 2" key="1">
    <citation type="journal article" date="2015" name="Nature">
        <title>rRNA introns, odd ribosomes, and small enigmatic genomes across a large radiation of phyla.</title>
        <authorList>
            <person name="Brown C.T."/>
            <person name="Hug L.A."/>
            <person name="Thomas B.C."/>
            <person name="Sharon I."/>
            <person name="Castelle C.J."/>
            <person name="Singh A."/>
            <person name="Wilkins M.J."/>
            <person name="Williams K.H."/>
            <person name="Banfield J.F."/>
        </authorList>
    </citation>
    <scope>NUCLEOTIDE SEQUENCE [LARGE SCALE GENOMIC DNA]</scope>
</reference>
<evidence type="ECO:0008006" key="3">
    <source>
        <dbReference type="Google" id="ProtNLM"/>
    </source>
</evidence>
<proteinExistence type="predicted"/>
<dbReference type="SUPFAM" id="SSF52540">
    <property type="entry name" value="P-loop containing nucleoside triphosphate hydrolases"/>
    <property type="match status" value="1"/>
</dbReference>
<sequence length="347" mass="40706">MNQAYFETLSKDYFGNLYQKVCSALTKGENVCISVIPGFGEKTIFNFLNFNFKNDKLFNEIYIYDPELENESIIDYTKKLESHKTSKTKLLIIRFFEQIEKKRETLEKLDNIRRKNPKSLTYLAVSNQEAFLNPSSHQALTTVFFSELIYFSPFDFAHTEKMVESLASYYGWKIEPSSYKEIYNLSGGIPRIIKYLTKELYESRIPLANKDKLTLIPQIGFQLRLMTRILITYDQKQIQLMGLIDEKYRLKSGLLKYFLKNFRSDMISNLYPQLGDTETKILSFFSEKESKIVTLDNLAHLMKMSDDDFSLWAIYKLISRLKVKVKNNFNIKNLKGRGYILSKSVNQ</sequence>
<dbReference type="InterPro" id="IPR036388">
    <property type="entry name" value="WH-like_DNA-bd_sf"/>
</dbReference>
<dbReference type="GO" id="GO:0006355">
    <property type="term" value="P:regulation of DNA-templated transcription"/>
    <property type="evidence" value="ECO:0007669"/>
    <property type="project" value="InterPro"/>
</dbReference>
<name>A0A0G0M5Y9_9BACT</name>
<dbReference type="Proteomes" id="UP000034325">
    <property type="component" value="Unassembled WGS sequence"/>
</dbReference>
<evidence type="ECO:0000313" key="2">
    <source>
        <dbReference type="Proteomes" id="UP000034325"/>
    </source>
</evidence>
<organism evidence="1 2">
    <name type="scientific">Candidatus Woesebacteria bacterium GW2011_GWA1_39_12</name>
    <dbReference type="NCBI Taxonomy" id="1618549"/>
    <lineage>
        <taxon>Bacteria</taxon>
        <taxon>Candidatus Woeseibacteriota</taxon>
    </lineage>
</organism>
<dbReference type="AlphaFoldDB" id="A0A0G0M5Y9"/>
<dbReference type="InterPro" id="IPR016032">
    <property type="entry name" value="Sig_transdc_resp-reg_C-effctor"/>
</dbReference>
<dbReference type="InterPro" id="IPR027417">
    <property type="entry name" value="P-loop_NTPase"/>
</dbReference>
<protein>
    <recommendedName>
        <fullName evidence="3">OmpR/PhoB-type domain-containing protein</fullName>
    </recommendedName>
</protein>
<dbReference type="Gene3D" id="1.10.10.10">
    <property type="entry name" value="Winged helix-like DNA-binding domain superfamily/Winged helix DNA-binding domain"/>
    <property type="match status" value="1"/>
</dbReference>
<comment type="caution">
    <text evidence="1">The sequence shown here is derived from an EMBL/GenBank/DDBJ whole genome shotgun (WGS) entry which is preliminary data.</text>
</comment>